<keyword evidence="7" id="KW-0406">Ion transport</keyword>
<dbReference type="InterPro" id="IPR058533">
    <property type="entry name" value="Cation_efflux_TM"/>
</dbReference>
<gene>
    <name evidence="13" type="ORF">ED208_11310</name>
</gene>
<feature type="transmembrane region" description="Helical" evidence="10">
    <location>
        <begin position="15"/>
        <end position="40"/>
    </location>
</feature>
<feature type="transmembrane region" description="Helical" evidence="10">
    <location>
        <begin position="176"/>
        <end position="192"/>
    </location>
</feature>
<evidence type="ECO:0000256" key="5">
    <source>
        <dbReference type="ARBA" id="ARBA00022906"/>
    </source>
</evidence>
<dbReference type="GO" id="GO:0005385">
    <property type="term" value="F:zinc ion transmembrane transporter activity"/>
    <property type="evidence" value="ECO:0007669"/>
    <property type="project" value="TreeGrafter"/>
</dbReference>
<keyword evidence="5" id="KW-0864">Zinc transport</keyword>
<accession>A0A3N0VA85</accession>
<dbReference type="InterPro" id="IPR027469">
    <property type="entry name" value="Cation_efflux_TMD_sf"/>
</dbReference>
<dbReference type="PANTHER" id="PTHR11562:SF17">
    <property type="entry name" value="RE54080P-RELATED"/>
    <property type="match status" value="1"/>
</dbReference>
<keyword evidence="6 10" id="KW-1133">Transmembrane helix</keyword>
<organism evidence="13 14">
    <name type="scientific">Stagnimonas aquatica</name>
    <dbReference type="NCBI Taxonomy" id="2689987"/>
    <lineage>
        <taxon>Bacteria</taxon>
        <taxon>Pseudomonadati</taxon>
        <taxon>Pseudomonadota</taxon>
        <taxon>Gammaproteobacteria</taxon>
        <taxon>Nevskiales</taxon>
        <taxon>Nevskiaceae</taxon>
        <taxon>Stagnimonas</taxon>
    </lineage>
</organism>
<feature type="domain" description="Cation efflux protein transmembrane" evidence="11">
    <location>
        <begin position="16"/>
        <end position="207"/>
    </location>
</feature>
<comment type="similarity">
    <text evidence="2">Belongs to the cation diffusion facilitator (CDF) transporter (TC 2.A.4) family. SLC30A subfamily.</text>
</comment>
<evidence type="ECO:0000256" key="3">
    <source>
        <dbReference type="ARBA" id="ARBA00022448"/>
    </source>
</evidence>
<dbReference type="EMBL" id="RJVO01000004">
    <property type="protein sequence ID" value="ROH89703.1"/>
    <property type="molecule type" value="Genomic_DNA"/>
</dbReference>
<dbReference type="InterPro" id="IPR027470">
    <property type="entry name" value="Cation_efflux_CTD"/>
</dbReference>
<feature type="compositionally biased region" description="Basic and acidic residues" evidence="9">
    <location>
        <begin position="311"/>
        <end position="322"/>
    </location>
</feature>
<dbReference type="InParanoid" id="A0A3N0VA85"/>
<dbReference type="Proteomes" id="UP000282106">
    <property type="component" value="Unassembled WGS sequence"/>
</dbReference>
<evidence type="ECO:0000256" key="2">
    <source>
        <dbReference type="ARBA" id="ARBA00008873"/>
    </source>
</evidence>
<dbReference type="NCBIfam" id="TIGR01297">
    <property type="entry name" value="CDF"/>
    <property type="match status" value="1"/>
</dbReference>
<keyword evidence="14" id="KW-1185">Reference proteome</keyword>
<protein>
    <submittedName>
        <fullName evidence="13">Cation transporter</fullName>
    </submittedName>
</protein>
<dbReference type="FunCoup" id="A0A3N0VA85">
    <property type="interactions" value="239"/>
</dbReference>
<comment type="subcellular location">
    <subcellularLocation>
        <location evidence="1">Membrane</location>
        <topology evidence="1">Multi-pass membrane protein</topology>
    </subcellularLocation>
</comment>
<dbReference type="InterPro" id="IPR050681">
    <property type="entry name" value="CDF/SLC30A"/>
</dbReference>
<reference evidence="13 14" key="1">
    <citation type="submission" date="2018-10" db="EMBL/GenBank/DDBJ databases">
        <authorList>
            <person name="Chen W.-M."/>
        </authorList>
    </citation>
    <scope>NUCLEOTIDE SEQUENCE [LARGE SCALE GENOMIC DNA]</scope>
    <source>
        <strain evidence="13 14">THS-13</strain>
    </source>
</reference>
<name>A0A3N0VA85_9GAMM</name>
<evidence type="ECO:0000256" key="1">
    <source>
        <dbReference type="ARBA" id="ARBA00004141"/>
    </source>
</evidence>
<dbReference type="PANTHER" id="PTHR11562">
    <property type="entry name" value="CATION EFFLUX PROTEIN/ ZINC TRANSPORTER"/>
    <property type="match status" value="1"/>
</dbReference>
<dbReference type="Pfam" id="PF16916">
    <property type="entry name" value="ZT_dimer"/>
    <property type="match status" value="1"/>
</dbReference>
<comment type="caution">
    <text evidence="13">The sequence shown here is derived from an EMBL/GenBank/DDBJ whole genome shotgun (WGS) entry which is preliminary data.</text>
</comment>
<keyword evidence="4 10" id="KW-0812">Transmembrane</keyword>
<evidence type="ECO:0000313" key="14">
    <source>
        <dbReference type="Proteomes" id="UP000282106"/>
    </source>
</evidence>
<evidence type="ECO:0000256" key="6">
    <source>
        <dbReference type="ARBA" id="ARBA00022989"/>
    </source>
</evidence>
<dbReference type="SUPFAM" id="SSF160240">
    <property type="entry name" value="Cation efflux protein cytoplasmic domain-like"/>
    <property type="match status" value="1"/>
</dbReference>
<dbReference type="InterPro" id="IPR002524">
    <property type="entry name" value="Cation_efflux"/>
</dbReference>
<dbReference type="Gene3D" id="1.20.1510.10">
    <property type="entry name" value="Cation efflux protein transmembrane domain"/>
    <property type="match status" value="1"/>
</dbReference>
<dbReference type="SUPFAM" id="SSF161111">
    <property type="entry name" value="Cation efflux protein transmembrane domain-like"/>
    <property type="match status" value="1"/>
</dbReference>
<sequence>MSEAHDHGKGSNERAMWLALALTGGFMVVEVIGGVLTGSLALLSDAAHMLTDTTALVIALFAIRIGRRAADARRTYGYARFEILAAAFNAAMLFVVAFYILYEAYARLSEPQQIQSSAMLVVAVVGMIVNFISMRLLTGGKDESLNVKGAYLEVWSDLLGSLGVIVGALVIRFTGWLWVDTVIAVAIALWVLPRTWTLLKASVNVLLEGVPDGVNLDDIRSALRSTPGVQEAHDLHVWAITSGKTSLSAHLLLNVGADAEAVRLAVGAKLREQFGIRHSTLQCELTPCDSPDDFGLLPLPIPAGDQAGTGHRNDPAGGDLRR</sequence>
<evidence type="ECO:0000259" key="12">
    <source>
        <dbReference type="Pfam" id="PF16916"/>
    </source>
</evidence>
<evidence type="ECO:0000256" key="10">
    <source>
        <dbReference type="SAM" id="Phobius"/>
    </source>
</evidence>
<feature type="transmembrane region" description="Helical" evidence="10">
    <location>
        <begin position="150"/>
        <end position="170"/>
    </location>
</feature>
<keyword evidence="5" id="KW-0862">Zinc</keyword>
<keyword evidence="8 10" id="KW-0472">Membrane</keyword>
<evidence type="ECO:0000256" key="9">
    <source>
        <dbReference type="SAM" id="MobiDB-lite"/>
    </source>
</evidence>
<keyword evidence="3" id="KW-0813">Transport</keyword>
<feature type="transmembrane region" description="Helical" evidence="10">
    <location>
        <begin position="46"/>
        <end position="63"/>
    </location>
</feature>
<feature type="region of interest" description="Disordered" evidence="9">
    <location>
        <begin position="301"/>
        <end position="322"/>
    </location>
</feature>
<dbReference type="InterPro" id="IPR036837">
    <property type="entry name" value="Cation_efflux_CTD_sf"/>
</dbReference>
<feature type="transmembrane region" description="Helical" evidence="10">
    <location>
        <begin position="83"/>
        <end position="102"/>
    </location>
</feature>
<dbReference type="GO" id="GO:0005886">
    <property type="term" value="C:plasma membrane"/>
    <property type="evidence" value="ECO:0007669"/>
    <property type="project" value="TreeGrafter"/>
</dbReference>
<evidence type="ECO:0000313" key="13">
    <source>
        <dbReference type="EMBL" id="ROH89703.1"/>
    </source>
</evidence>
<dbReference type="Pfam" id="PF01545">
    <property type="entry name" value="Cation_efflux"/>
    <property type="match status" value="1"/>
</dbReference>
<evidence type="ECO:0000256" key="7">
    <source>
        <dbReference type="ARBA" id="ARBA00023065"/>
    </source>
</evidence>
<evidence type="ECO:0000259" key="11">
    <source>
        <dbReference type="Pfam" id="PF01545"/>
    </source>
</evidence>
<feature type="transmembrane region" description="Helical" evidence="10">
    <location>
        <begin position="114"/>
        <end position="138"/>
    </location>
</feature>
<proteinExistence type="inferred from homology"/>
<evidence type="ECO:0000256" key="8">
    <source>
        <dbReference type="ARBA" id="ARBA00023136"/>
    </source>
</evidence>
<dbReference type="AlphaFoldDB" id="A0A3N0VA85"/>
<evidence type="ECO:0000256" key="4">
    <source>
        <dbReference type="ARBA" id="ARBA00022692"/>
    </source>
</evidence>
<feature type="domain" description="Cation efflux protein cytoplasmic" evidence="12">
    <location>
        <begin position="211"/>
        <end position="284"/>
    </location>
</feature>